<feature type="domain" description="BHLH" evidence="3">
    <location>
        <begin position="142"/>
        <end position="194"/>
    </location>
</feature>
<dbReference type="PROSITE" id="PS50888">
    <property type="entry name" value="BHLH"/>
    <property type="match status" value="1"/>
</dbReference>
<dbReference type="InterPro" id="IPR036638">
    <property type="entry name" value="HLH_DNA-bd_sf"/>
</dbReference>
<dbReference type="AlphaFoldDB" id="A0A7S2TZ38"/>
<feature type="region of interest" description="Disordered" evidence="2">
    <location>
        <begin position="225"/>
        <end position="294"/>
    </location>
</feature>
<evidence type="ECO:0000256" key="1">
    <source>
        <dbReference type="SAM" id="Coils"/>
    </source>
</evidence>
<accession>A0A7S2TZ38</accession>
<reference evidence="4" key="1">
    <citation type="submission" date="2021-01" db="EMBL/GenBank/DDBJ databases">
        <authorList>
            <person name="Corre E."/>
            <person name="Pelletier E."/>
            <person name="Niang G."/>
            <person name="Scheremetjew M."/>
            <person name="Finn R."/>
            <person name="Kale V."/>
            <person name="Holt S."/>
            <person name="Cochrane G."/>
            <person name="Meng A."/>
            <person name="Brown T."/>
            <person name="Cohen L."/>
        </authorList>
    </citation>
    <scope>NUCLEOTIDE SEQUENCE</scope>
    <source>
        <strain evidence="4">CCMP622</strain>
    </source>
</reference>
<dbReference type="Pfam" id="PF00010">
    <property type="entry name" value="HLH"/>
    <property type="match status" value="1"/>
</dbReference>
<evidence type="ECO:0000256" key="2">
    <source>
        <dbReference type="SAM" id="MobiDB-lite"/>
    </source>
</evidence>
<name>A0A7S2TZ38_9EUKA</name>
<dbReference type="GO" id="GO:0046983">
    <property type="term" value="F:protein dimerization activity"/>
    <property type="evidence" value="ECO:0007669"/>
    <property type="project" value="InterPro"/>
</dbReference>
<dbReference type="SMART" id="SM00353">
    <property type="entry name" value="HLH"/>
    <property type="match status" value="1"/>
</dbReference>
<sequence>MSQTPSIPNFFKEDIPLSWGEPQKSASIQGSPTQRTFRTAGLQGDGKSTTPRATPGRGVPHPVQKMQSQLRNPIGSAHQMGGTGFGPQGAQERGCAGVPEVKMGISEMRQASPATGIRETTSELQALGASGKCSPETLKARQRKQRKNDREKKRRLEIAEKFERLAGLLGIQDRAMRGDKYTLLDQALTLINSLRERNSELKNEKSELRRELVNLTKCLQNAFPSEAAQQQPHFSTTPHTSPGPDARRRSASSPFIPPVSLPSPRNTGAALTPQSQRRVVKTEPGLEDPAQRQDMTTEDANFMRFLMASTVEPEPGNSLDFMGTPSGADWI</sequence>
<proteinExistence type="predicted"/>
<feature type="region of interest" description="Disordered" evidence="2">
    <location>
        <begin position="127"/>
        <end position="155"/>
    </location>
</feature>
<keyword evidence="1" id="KW-0175">Coiled coil</keyword>
<protein>
    <recommendedName>
        <fullName evidence="3">BHLH domain-containing protein</fullName>
    </recommendedName>
</protein>
<evidence type="ECO:0000313" key="4">
    <source>
        <dbReference type="EMBL" id="CAD9774181.1"/>
    </source>
</evidence>
<feature type="region of interest" description="Disordered" evidence="2">
    <location>
        <begin position="1"/>
        <end position="60"/>
    </location>
</feature>
<feature type="compositionally biased region" description="Polar residues" evidence="2">
    <location>
        <begin position="24"/>
        <end position="37"/>
    </location>
</feature>
<dbReference type="Gene3D" id="4.10.280.10">
    <property type="entry name" value="Helix-loop-helix DNA-binding domain"/>
    <property type="match status" value="1"/>
</dbReference>
<dbReference type="InterPro" id="IPR011598">
    <property type="entry name" value="bHLH_dom"/>
</dbReference>
<feature type="coiled-coil region" evidence="1">
    <location>
        <begin position="184"/>
        <end position="218"/>
    </location>
</feature>
<evidence type="ECO:0000259" key="3">
    <source>
        <dbReference type="PROSITE" id="PS50888"/>
    </source>
</evidence>
<dbReference type="EMBL" id="HBHP01029464">
    <property type="protein sequence ID" value="CAD9774181.1"/>
    <property type="molecule type" value="Transcribed_RNA"/>
</dbReference>
<gene>
    <name evidence="4" type="ORF">LSP00402_LOCUS18174</name>
</gene>
<dbReference type="SUPFAM" id="SSF47459">
    <property type="entry name" value="HLH, helix-loop-helix DNA-binding domain"/>
    <property type="match status" value="1"/>
</dbReference>
<organism evidence="4">
    <name type="scientific">Lotharella oceanica</name>
    <dbReference type="NCBI Taxonomy" id="641309"/>
    <lineage>
        <taxon>Eukaryota</taxon>
        <taxon>Sar</taxon>
        <taxon>Rhizaria</taxon>
        <taxon>Cercozoa</taxon>
        <taxon>Chlorarachniophyceae</taxon>
        <taxon>Lotharella</taxon>
    </lineage>
</organism>
<feature type="compositionally biased region" description="Polar residues" evidence="2">
    <location>
        <begin position="225"/>
        <end position="240"/>
    </location>
</feature>